<dbReference type="GO" id="GO:0005789">
    <property type="term" value="C:endoplasmic reticulum membrane"/>
    <property type="evidence" value="ECO:0007669"/>
    <property type="project" value="UniProtKB-SubCell"/>
</dbReference>
<keyword evidence="9 11" id="KW-0472">Membrane</keyword>
<organism evidence="12">
    <name type="scientific">Albugo laibachii Nc14</name>
    <dbReference type="NCBI Taxonomy" id="890382"/>
    <lineage>
        <taxon>Eukaryota</taxon>
        <taxon>Sar</taxon>
        <taxon>Stramenopiles</taxon>
        <taxon>Oomycota</taxon>
        <taxon>Peronosporomycetes</taxon>
        <taxon>Albuginales</taxon>
        <taxon>Albuginaceae</taxon>
        <taxon>Albugo</taxon>
    </lineage>
</organism>
<protein>
    <submittedName>
        <fullName evidence="12">Uncharacterized protein AlNc14C33G3018</fullName>
    </submittedName>
</protein>
<dbReference type="GO" id="GO:0015031">
    <property type="term" value="P:protein transport"/>
    <property type="evidence" value="ECO:0007669"/>
    <property type="project" value="UniProtKB-KW"/>
</dbReference>
<dbReference type="PANTHER" id="PTHR13050:SF7">
    <property type="entry name" value="VESICLE TRANSPORT PROTEIN USE1"/>
    <property type="match status" value="1"/>
</dbReference>
<keyword evidence="7" id="KW-0653">Protein transport</keyword>
<gene>
    <name evidence="12" type="primary">AlNc14C33G3018</name>
    <name evidence="12" type="ORF">ALNC14_034670</name>
</gene>
<evidence type="ECO:0000256" key="1">
    <source>
        <dbReference type="ARBA" id="ARBA00004163"/>
    </source>
</evidence>
<evidence type="ECO:0000256" key="3">
    <source>
        <dbReference type="ARBA" id="ARBA00022448"/>
    </source>
</evidence>
<dbReference type="AlphaFoldDB" id="F0W841"/>
<keyword evidence="4 11" id="KW-0812">Transmembrane</keyword>
<evidence type="ECO:0000256" key="2">
    <source>
        <dbReference type="ARBA" id="ARBA00007891"/>
    </source>
</evidence>
<dbReference type="InterPro" id="IPR019150">
    <property type="entry name" value="Vesicle_transport_protein_Use1"/>
</dbReference>
<name>F0W841_9STRA</name>
<feature type="region of interest" description="Disordered" evidence="10">
    <location>
        <begin position="118"/>
        <end position="139"/>
    </location>
</feature>
<dbReference type="EMBL" id="FR824078">
    <property type="protein sequence ID" value="CCA17324.1"/>
    <property type="molecule type" value="Genomic_DNA"/>
</dbReference>
<comment type="similarity">
    <text evidence="2">Belongs to the USE1 family.</text>
</comment>
<feature type="transmembrane region" description="Helical" evidence="11">
    <location>
        <begin position="268"/>
        <end position="291"/>
    </location>
</feature>
<evidence type="ECO:0000256" key="7">
    <source>
        <dbReference type="ARBA" id="ARBA00022927"/>
    </source>
</evidence>
<keyword evidence="5" id="KW-0256">Endoplasmic reticulum</keyword>
<dbReference type="PANTHER" id="PTHR13050">
    <property type="entry name" value="USE1-LIKE PROTEIN"/>
    <property type="match status" value="1"/>
</dbReference>
<comment type="subcellular location">
    <subcellularLocation>
        <location evidence="1">Endoplasmic reticulum membrane</location>
        <topology evidence="1">Single-pass type IV membrane protein</topology>
    </subcellularLocation>
</comment>
<evidence type="ECO:0000256" key="11">
    <source>
        <dbReference type="SAM" id="Phobius"/>
    </source>
</evidence>
<evidence type="ECO:0000313" key="12">
    <source>
        <dbReference type="EMBL" id="CCA17324.1"/>
    </source>
</evidence>
<evidence type="ECO:0000256" key="4">
    <source>
        <dbReference type="ARBA" id="ARBA00022692"/>
    </source>
</evidence>
<reference evidence="12" key="1">
    <citation type="journal article" date="2011" name="PLoS Biol.">
        <title>Gene gain and loss during evolution of obligate parasitism in the white rust pathogen of Arabidopsis thaliana.</title>
        <authorList>
            <person name="Kemen E."/>
            <person name="Gardiner A."/>
            <person name="Schultz-Larsen T."/>
            <person name="Kemen A.C."/>
            <person name="Balmuth A.L."/>
            <person name="Robert-Seilaniantz A."/>
            <person name="Bailey K."/>
            <person name="Holub E."/>
            <person name="Studholme D.J."/>
            <person name="Maclean D."/>
            <person name="Jones J.D."/>
        </authorList>
    </citation>
    <scope>NUCLEOTIDE SEQUENCE</scope>
</reference>
<keyword evidence="8 11" id="KW-1133">Transmembrane helix</keyword>
<evidence type="ECO:0000256" key="5">
    <source>
        <dbReference type="ARBA" id="ARBA00022824"/>
    </source>
</evidence>
<evidence type="ECO:0000256" key="10">
    <source>
        <dbReference type="SAM" id="MobiDB-lite"/>
    </source>
</evidence>
<keyword evidence="6" id="KW-0931">ER-Golgi transport</keyword>
<evidence type="ECO:0000256" key="6">
    <source>
        <dbReference type="ARBA" id="ARBA00022892"/>
    </source>
</evidence>
<dbReference type="Pfam" id="PF09753">
    <property type="entry name" value="Use1"/>
    <property type="match status" value="1"/>
</dbReference>
<evidence type="ECO:0000256" key="8">
    <source>
        <dbReference type="ARBA" id="ARBA00022989"/>
    </source>
</evidence>
<dbReference type="HOGENOM" id="CLU_045332_0_0_1"/>
<accession>F0W841</accession>
<sequence length="296" mass="33604">MSSRVVVPREWIDCERFLSSWQRFEKDQVDEEGKKSSGILFKQFAQLAQHFFAITAVKVGNEDSELDWKEKHAQLESAVKTMETQIRLDGSSITRVRFKISPDEDKACKFEFGDSLRGNVEPMQTAPSPEKNEKNTKKQGDVLELDDLKSSDFDTLVDATQATEPVEIKRTMRQKLGIDGKKAASKTVTPSKSRLNSSSVLRSKTEPDAIQSDMINMAQILKERTKSINSALTADIKVLDQVGESAETNTDLLNRENVILTRQLETSIGLWSAIWLVLFLFCVFMMMYGYIKFTRK</sequence>
<keyword evidence="3" id="KW-0813">Transport</keyword>
<reference evidence="12" key="2">
    <citation type="submission" date="2011-02" db="EMBL/GenBank/DDBJ databases">
        <authorList>
            <person name="MacLean D."/>
        </authorList>
    </citation>
    <scope>NUCLEOTIDE SEQUENCE</scope>
</reference>
<dbReference type="GO" id="GO:0005484">
    <property type="term" value="F:SNAP receptor activity"/>
    <property type="evidence" value="ECO:0007669"/>
    <property type="project" value="TreeGrafter"/>
</dbReference>
<dbReference type="GO" id="GO:0031201">
    <property type="term" value="C:SNARE complex"/>
    <property type="evidence" value="ECO:0007669"/>
    <property type="project" value="TreeGrafter"/>
</dbReference>
<evidence type="ECO:0000256" key="9">
    <source>
        <dbReference type="ARBA" id="ARBA00023136"/>
    </source>
</evidence>
<dbReference type="GO" id="GO:0006890">
    <property type="term" value="P:retrograde vesicle-mediated transport, Golgi to endoplasmic reticulum"/>
    <property type="evidence" value="ECO:0007669"/>
    <property type="project" value="TreeGrafter"/>
</dbReference>
<feature type="compositionally biased region" description="Basic and acidic residues" evidence="10">
    <location>
        <begin position="130"/>
        <end position="139"/>
    </location>
</feature>
<proteinExistence type="inferred from homology"/>